<proteinExistence type="predicted"/>
<organism evidence="1 2">
    <name type="scientific">Parapedobacter luteus</name>
    <dbReference type="NCBI Taxonomy" id="623280"/>
    <lineage>
        <taxon>Bacteria</taxon>
        <taxon>Pseudomonadati</taxon>
        <taxon>Bacteroidota</taxon>
        <taxon>Sphingobacteriia</taxon>
        <taxon>Sphingobacteriales</taxon>
        <taxon>Sphingobacteriaceae</taxon>
        <taxon>Parapedobacter</taxon>
    </lineage>
</organism>
<protein>
    <submittedName>
        <fullName evidence="1">Uncharacterized protein</fullName>
    </submittedName>
</protein>
<name>A0A1T5AT93_9SPHI</name>
<dbReference type="STRING" id="623280.SAMN05660226_01050"/>
<dbReference type="EMBL" id="FUYS01000002">
    <property type="protein sequence ID" value="SKB38242.1"/>
    <property type="molecule type" value="Genomic_DNA"/>
</dbReference>
<keyword evidence="2" id="KW-1185">Reference proteome</keyword>
<dbReference type="Proteomes" id="UP000190541">
    <property type="component" value="Unassembled WGS sequence"/>
</dbReference>
<gene>
    <name evidence="1" type="ORF">SAMN05660226_01050</name>
</gene>
<sequence length="134" mass="15032">MLGARCEIVLNPDLKIGWVVLVNTTDFQFNRINDYIAGLVVPQYIEKPVTEPEKYVGTYTLEGGYDSLKIYLKDGRLYSTYLEKVLPDLPLSFSGSNSLKAVGYDGHAMEYQFTTGPGSAIKALTLNQLMWIKQ</sequence>
<reference evidence="1 2" key="1">
    <citation type="submission" date="2017-02" db="EMBL/GenBank/DDBJ databases">
        <authorList>
            <person name="Peterson S.W."/>
        </authorList>
    </citation>
    <scope>NUCLEOTIDE SEQUENCE [LARGE SCALE GENOMIC DNA]</scope>
    <source>
        <strain evidence="1 2">DSM 22899</strain>
    </source>
</reference>
<accession>A0A1T5AT93</accession>
<dbReference type="AlphaFoldDB" id="A0A1T5AT93"/>
<evidence type="ECO:0000313" key="2">
    <source>
        <dbReference type="Proteomes" id="UP000190541"/>
    </source>
</evidence>
<evidence type="ECO:0000313" key="1">
    <source>
        <dbReference type="EMBL" id="SKB38242.1"/>
    </source>
</evidence>